<accession>A0ACB8QUF5</accession>
<comment type="caution">
    <text evidence="1">The sequence shown here is derived from an EMBL/GenBank/DDBJ whole genome shotgun (WGS) entry which is preliminary data.</text>
</comment>
<sequence>MPGSEVENPLVLAAADLNDTPSSPLSPSRLCSDVFWNVTTESRLSVYPSATSPVSSDARDDVLQNMDEELSVIEEVLLPSFAEGVVTFADSRSSSYTDAQPFWVDVAQSRLAGSVPFTVQDLKQELLCIKSKLLPLFRAHRNAFLPIYRLPNEVLSRVFSWTSALSSRAVNINILSWVFAATCTCRRWRAVACADPALWRDIDARLGPEWVGQFFRRVRSIQVDFTVSDSKYAGIGVVVLEEFLNRIRSASLTSHRFALQAYLVALTASPAPHLQSIKLSCTPWDPHLRLPKGLDQNVPHLRSITLHGFIVPWTSLFFPELEELRVHSRSYQYSAAHVPYLRAERPSYTQFVALLRRHPRLRTLEILSCLPLKNDEILGPEGSDDGSDPTGGASDQNTSEGDGSNPTEANSTSGAAWTEQIVELPHLEHIFLEGTSMECAQALETLLLPPPCTLDIRSWHDRKRQPLLGYHDSLIEYVTTFVCRAHDVRPMQSFSLEMDFEETRTYTFRGSYSFIPDPEDDSLAGLSDSLFSMSIQMATGEREPAVKRVFDSLPLQDIRSLSICIWSQDNGQRDWVEYTNYCPKVEQLYLSGDCHQALTALLHRSHHEQPPHQPHVPSAFHPLSNLVYLCVDHYGLSELDSEDMFQGVLTQYLRHMKNNGHDIQTLVLHGNLADEDAMQEIATLVPRIILKHAGRVDQVILCDDGAVFFEKVRSTSLPGLHMYDQSDSDSEQEDGLGLKAGLELDTATEPDLEWDRYDGWDKDYRKKLAALIILVAHATAALRAKMS</sequence>
<evidence type="ECO:0000313" key="1">
    <source>
        <dbReference type="EMBL" id="KAI0035255.1"/>
    </source>
</evidence>
<dbReference type="EMBL" id="MU273487">
    <property type="protein sequence ID" value="KAI0035255.1"/>
    <property type="molecule type" value="Genomic_DNA"/>
</dbReference>
<keyword evidence="2" id="KW-1185">Reference proteome</keyword>
<name>A0ACB8QUF5_9AGAM</name>
<proteinExistence type="predicted"/>
<dbReference type="Proteomes" id="UP000814128">
    <property type="component" value="Unassembled WGS sequence"/>
</dbReference>
<gene>
    <name evidence="1" type="ORF">K488DRAFT_83218</name>
</gene>
<reference evidence="1" key="1">
    <citation type="submission" date="2021-02" db="EMBL/GenBank/DDBJ databases">
        <authorList>
            <consortium name="DOE Joint Genome Institute"/>
            <person name="Ahrendt S."/>
            <person name="Looney B.P."/>
            <person name="Miyauchi S."/>
            <person name="Morin E."/>
            <person name="Drula E."/>
            <person name="Courty P.E."/>
            <person name="Chicoki N."/>
            <person name="Fauchery L."/>
            <person name="Kohler A."/>
            <person name="Kuo A."/>
            <person name="Labutti K."/>
            <person name="Pangilinan J."/>
            <person name="Lipzen A."/>
            <person name="Riley R."/>
            <person name="Andreopoulos W."/>
            <person name="He G."/>
            <person name="Johnson J."/>
            <person name="Barry K.W."/>
            <person name="Grigoriev I.V."/>
            <person name="Nagy L."/>
            <person name="Hibbett D."/>
            <person name="Henrissat B."/>
            <person name="Matheny P.B."/>
            <person name="Labbe J."/>
            <person name="Martin F."/>
        </authorList>
    </citation>
    <scope>NUCLEOTIDE SEQUENCE</scope>
    <source>
        <strain evidence="1">EC-137</strain>
    </source>
</reference>
<organism evidence="1 2">
    <name type="scientific">Vararia minispora EC-137</name>
    <dbReference type="NCBI Taxonomy" id="1314806"/>
    <lineage>
        <taxon>Eukaryota</taxon>
        <taxon>Fungi</taxon>
        <taxon>Dikarya</taxon>
        <taxon>Basidiomycota</taxon>
        <taxon>Agaricomycotina</taxon>
        <taxon>Agaricomycetes</taxon>
        <taxon>Russulales</taxon>
        <taxon>Lachnocladiaceae</taxon>
        <taxon>Vararia</taxon>
    </lineage>
</organism>
<evidence type="ECO:0000313" key="2">
    <source>
        <dbReference type="Proteomes" id="UP000814128"/>
    </source>
</evidence>
<reference evidence="1" key="2">
    <citation type="journal article" date="2022" name="New Phytol.">
        <title>Evolutionary transition to the ectomycorrhizal habit in the genomes of a hyperdiverse lineage of mushroom-forming fungi.</title>
        <authorList>
            <person name="Looney B."/>
            <person name="Miyauchi S."/>
            <person name="Morin E."/>
            <person name="Drula E."/>
            <person name="Courty P.E."/>
            <person name="Kohler A."/>
            <person name="Kuo A."/>
            <person name="LaButti K."/>
            <person name="Pangilinan J."/>
            <person name="Lipzen A."/>
            <person name="Riley R."/>
            <person name="Andreopoulos W."/>
            <person name="He G."/>
            <person name="Johnson J."/>
            <person name="Nolan M."/>
            <person name="Tritt A."/>
            <person name="Barry K.W."/>
            <person name="Grigoriev I.V."/>
            <person name="Nagy L.G."/>
            <person name="Hibbett D."/>
            <person name="Henrissat B."/>
            <person name="Matheny P.B."/>
            <person name="Labbe J."/>
            <person name="Martin F.M."/>
        </authorList>
    </citation>
    <scope>NUCLEOTIDE SEQUENCE</scope>
    <source>
        <strain evidence="1">EC-137</strain>
    </source>
</reference>
<protein>
    <submittedName>
        <fullName evidence="1">Uncharacterized protein</fullName>
    </submittedName>
</protein>